<dbReference type="KEGG" id="cox:E0W60_20495"/>
<sequence length="126" mass="13677">MHQARITAHKGILVVELVPDPANGDGTSTDKLRNLATVIHDTGRHLGVSEEALALLKMVKRGLDRIGDFAWFSSDDGKDHFAWLGGPKRLVSPTSVAAARDYAILAHRVIPNQVPDGARMAIETNF</sequence>
<gene>
    <name evidence="1" type="ORF">E0W60_20495</name>
</gene>
<dbReference type="OrthoDB" id="8964115at2"/>
<proteinExistence type="predicted"/>
<dbReference type="EMBL" id="CP038635">
    <property type="protein sequence ID" value="QBY53462.1"/>
    <property type="molecule type" value="Genomic_DNA"/>
</dbReference>
<reference evidence="1 2" key="1">
    <citation type="submission" date="2019-03" db="EMBL/GenBank/DDBJ databases">
        <title>Efficiently degradation of phenoxyalkanoic acid herbicides by Cupriavidus oxalaticus strain X32.</title>
        <authorList>
            <person name="Sheng X."/>
        </authorList>
    </citation>
    <scope>NUCLEOTIDE SEQUENCE [LARGE SCALE GENOMIC DNA]</scope>
    <source>
        <strain evidence="1 2">X32</strain>
    </source>
</reference>
<evidence type="ECO:0000313" key="1">
    <source>
        <dbReference type="EMBL" id="QBY53462.1"/>
    </source>
</evidence>
<organism evidence="1 2">
    <name type="scientific">Cupriavidus oxalaticus</name>
    <dbReference type="NCBI Taxonomy" id="96344"/>
    <lineage>
        <taxon>Bacteria</taxon>
        <taxon>Pseudomonadati</taxon>
        <taxon>Pseudomonadota</taxon>
        <taxon>Betaproteobacteria</taxon>
        <taxon>Burkholderiales</taxon>
        <taxon>Burkholderiaceae</taxon>
        <taxon>Cupriavidus</taxon>
    </lineage>
</organism>
<dbReference type="AlphaFoldDB" id="A0A4V1BYY7"/>
<accession>A0A4V1BYY7</accession>
<dbReference type="Proteomes" id="UP000295294">
    <property type="component" value="Chromosome 2"/>
</dbReference>
<protein>
    <submittedName>
        <fullName evidence="1">Uncharacterized protein</fullName>
    </submittedName>
</protein>
<dbReference type="RefSeq" id="WP_135705434.1">
    <property type="nucleotide sequence ID" value="NZ_CP038635.1"/>
</dbReference>
<evidence type="ECO:0000313" key="2">
    <source>
        <dbReference type="Proteomes" id="UP000295294"/>
    </source>
</evidence>
<name>A0A4V1BYY7_9BURK</name>